<proteinExistence type="predicted"/>
<dbReference type="Pfam" id="PF20151">
    <property type="entry name" value="DUF6533"/>
    <property type="match status" value="1"/>
</dbReference>
<organism evidence="3 4">
    <name type="scientific">Collybia nuda</name>
    <dbReference type="NCBI Taxonomy" id="64659"/>
    <lineage>
        <taxon>Eukaryota</taxon>
        <taxon>Fungi</taxon>
        <taxon>Dikarya</taxon>
        <taxon>Basidiomycota</taxon>
        <taxon>Agaricomycotina</taxon>
        <taxon>Agaricomycetes</taxon>
        <taxon>Agaricomycetidae</taxon>
        <taxon>Agaricales</taxon>
        <taxon>Tricholomatineae</taxon>
        <taxon>Clitocybaceae</taxon>
        <taxon>Collybia</taxon>
    </lineage>
</organism>
<comment type="caution">
    <text evidence="3">The sequence shown here is derived from an EMBL/GenBank/DDBJ whole genome shotgun (WGS) entry which is preliminary data.</text>
</comment>
<keyword evidence="4" id="KW-1185">Reference proteome</keyword>
<keyword evidence="1" id="KW-1133">Transmembrane helix</keyword>
<dbReference type="InterPro" id="IPR045340">
    <property type="entry name" value="DUF6533"/>
</dbReference>
<feature type="transmembrane region" description="Helical" evidence="1">
    <location>
        <begin position="206"/>
        <end position="228"/>
    </location>
</feature>
<evidence type="ECO:0000259" key="2">
    <source>
        <dbReference type="Pfam" id="PF20151"/>
    </source>
</evidence>
<feature type="domain" description="DUF6533" evidence="2">
    <location>
        <begin position="16"/>
        <end position="58"/>
    </location>
</feature>
<dbReference type="OrthoDB" id="2638860at2759"/>
<accession>A0A9P5YGH2</accession>
<feature type="transmembrane region" description="Helical" evidence="1">
    <location>
        <begin position="44"/>
        <end position="65"/>
    </location>
</feature>
<evidence type="ECO:0000313" key="3">
    <source>
        <dbReference type="EMBL" id="KAF9467225.1"/>
    </source>
</evidence>
<name>A0A9P5YGH2_9AGAR</name>
<gene>
    <name evidence="3" type="ORF">BDZ94DRAFT_1249888</name>
</gene>
<feature type="transmembrane region" description="Helical" evidence="1">
    <location>
        <begin position="114"/>
        <end position="133"/>
    </location>
</feature>
<reference evidence="3" key="1">
    <citation type="submission" date="2020-11" db="EMBL/GenBank/DDBJ databases">
        <authorList>
            <consortium name="DOE Joint Genome Institute"/>
            <person name="Ahrendt S."/>
            <person name="Riley R."/>
            <person name="Andreopoulos W."/>
            <person name="Labutti K."/>
            <person name="Pangilinan J."/>
            <person name="Ruiz-Duenas F.J."/>
            <person name="Barrasa J.M."/>
            <person name="Sanchez-Garcia M."/>
            <person name="Camarero S."/>
            <person name="Miyauchi S."/>
            <person name="Serrano A."/>
            <person name="Linde D."/>
            <person name="Babiker R."/>
            <person name="Drula E."/>
            <person name="Ayuso-Fernandez I."/>
            <person name="Pacheco R."/>
            <person name="Padilla G."/>
            <person name="Ferreira P."/>
            <person name="Barriuso J."/>
            <person name="Kellner H."/>
            <person name="Castanera R."/>
            <person name="Alfaro M."/>
            <person name="Ramirez L."/>
            <person name="Pisabarro A.G."/>
            <person name="Kuo A."/>
            <person name="Tritt A."/>
            <person name="Lipzen A."/>
            <person name="He G."/>
            <person name="Yan M."/>
            <person name="Ng V."/>
            <person name="Cullen D."/>
            <person name="Martin F."/>
            <person name="Rosso M.-N."/>
            <person name="Henrissat B."/>
            <person name="Hibbett D."/>
            <person name="Martinez A.T."/>
            <person name="Grigoriev I.V."/>
        </authorList>
    </citation>
    <scope>NUCLEOTIDE SEQUENCE</scope>
    <source>
        <strain evidence="3">CBS 247.69</strain>
    </source>
</reference>
<keyword evidence="1" id="KW-0472">Membrane</keyword>
<dbReference type="AlphaFoldDB" id="A0A9P5YGH2"/>
<feature type="transmembrane region" description="Helical" evidence="1">
    <location>
        <begin position="166"/>
        <end position="185"/>
    </location>
</feature>
<keyword evidence="1" id="KW-0812">Transmembrane</keyword>
<protein>
    <recommendedName>
        <fullName evidence="2">DUF6533 domain-containing protein</fullName>
    </recommendedName>
</protein>
<feature type="transmembrane region" description="Helical" evidence="1">
    <location>
        <begin position="240"/>
        <end position="261"/>
    </location>
</feature>
<feature type="transmembrane region" description="Helical" evidence="1">
    <location>
        <begin position="77"/>
        <end position="94"/>
    </location>
</feature>
<dbReference type="EMBL" id="MU150238">
    <property type="protein sequence ID" value="KAF9467225.1"/>
    <property type="molecule type" value="Genomic_DNA"/>
</dbReference>
<sequence length="322" mass="35939">MDAIAYQSRHIPKGQVQLATTVIIVYDHLTTFDREIELIWAKKWSLAQIFFIINRYLGDAVYMYVKTIGTSPTIQNVTFIWACFQTWGLNIVLWSMQAIMQHRIASIYSNSRKVIYTMATVYFLEIITMSTILGKALSTVHVTDEVIPGLFTIKVAGFPPWYYTMWIPPIFMEATIFGFALYAGYTYSRDSLKLDLETASKSGRRSLTFILLRDSIFFPFIALLAYTLSVGGWKGFPNPGGQTTVSVAGVVACVLGPRLMLNLREAYYRPFTEEAQGQLSAGLEFNHDDTGVSGVSGLSGASAIEHNVNALEGDERKQLGGL</sequence>
<evidence type="ECO:0000313" key="4">
    <source>
        <dbReference type="Proteomes" id="UP000807353"/>
    </source>
</evidence>
<evidence type="ECO:0000256" key="1">
    <source>
        <dbReference type="SAM" id="Phobius"/>
    </source>
</evidence>
<dbReference type="Proteomes" id="UP000807353">
    <property type="component" value="Unassembled WGS sequence"/>
</dbReference>